<organism evidence="3 4">
    <name type="scientific">Cyclotella atomus</name>
    <dbReference type="NCBI Taxonomy" id="382360"/>
    <lineage>
        <taxon>Eukaryota</taxon>
        <taxon>Sar</taxon>
        <taxon>Stramenopiles</taxon>
        <taxon>Ochrophyta</taxon>
        <taxon>Bacillariophyta</taxon>
        <taxon>Coscinodiscophyceae</taxon>
        <taxon>Thalassiosirophycidae</taxon>
        <taxon>Stephanodiscales</taxon>
        <taxon>Stephanodiscaceae</taxon>
        <taxon>Cyclotella</taxon>
    </lineage>
</organism>
<keyword evidence="1" id="KW-0175">Coiled coil</keyword>
<dbReference type="InterPro" id="IPR003131">
    <property type="entry name" value="T1-type_BTB"/>
</dbReference>
<dbReference type="EMBL" id="JALLPJ020001209">
    <property type="protein sequence ID" value="KAL3774128.1"/>
    <property type="molecule type" value="Genomic_DNA"/>
</dbReference>
<keyword evidence="4" id="KW-1185">Reference proteome</keyword>
<dbReference type="PANTHER" id="PTHR14499">
    <property type="entry name" value="POTASSIUM CHANNEL TETRAMERIZATION DOMAIN-CONTAINING"/>
    <property type="match status" value="1"/>
</dbReference>
<evidence type="ECO:0000313" key="3">
    <source>
        <dbReference type="EMBL" id="KAL3774128.1"/>
    </source>
</evidence>
<gene>
    <name evidence="3" type="ORF">ACHAWO_012506</name>
</gene>
<sequence>MKADFDFIFPQTKMNSDSMDDIDKTLADLTDLLKRKQSLLHEREQELEKKSAALERDKSFLIDKSPCDVLHLNIGGTVIAVLRRTLTSVEDSMLASRFSGRWDDMLEKDRGGNFFIDQPIELFLPMCNYLRAKSCETPLGPPVKSPHLTCYDQRQDFYRMVEYFGMTLGVYPCTIELHRGETGTADISDYPDFTVTSREWSTFTLQTKGHDREIVSYEVVLGHVERMQIGWINEEKYIENLSNDPNNGVGEEANSIALDCCRGGLLNQGDFTKLGLSIGEGSVIRCEQKTRRWLVNGKLVISSNGSDNSVHFENELLPPVHGKVDKIIPSFSGKGSWKISQVVLSNP</sequence>
<protein>
    <recommendedName>
        <fullName evidence="2">Potassium channel tetramerisation-type BTB domain-containing protein</fullName>
    </recommendedName>
</protein>
<dbReference type="Gene3D" id="2.60.120.920">
    <property type="match status" value="1"/>
</dbReference>
<dbReference type="Proteomes" id="UP001530400">
    <property type="component" value="Unassembled WGS sequence"/>
</dbReference>
<evidence type="ECO:0000313" key="4">
    <source>
        <dbReference type="Proteomes" id="UP001530400"/>
    </source>
</evidence>
<dbReference type="SUPFAM" id="SSF54695">
    <property type="entry name" value="POZ domain"/>
    <property type="match status" value="1"/>
</dbReference>
<dbReference type="Pfam" id="PF02214">
    <property type="entry name" value="BTB_2"/>
    <property type="match status" value="1"/>
</dbReference>
<dbReference type="InterPro" id="IPR043136">
    <property type="entry name" value="B30.2/SPRY_sf"/>
</dbReference>
<name>A0ABD3NFJ2_9STRA</name>
<dbReference type="PANTHER" id="PTHR14499:SF136">
    <property type="entry name" value="GH08630P"/>
    <property type="match status" value="1"/>
</dbReference>
<proteinExistence type="predicted"/>
<evidence type="ECO:0000259" key="2">
    <source>
        <dbReference type="Pfam" id="PF02214"/>
    </source>
</evidence>
<reference evidence="3 4" key="1">
    <citation type="submission" date="2024-10" db="EMBL/GenBank/DDBJ databases">
        <title>Updated reference genomes for cyclostephanoid diatoms.</title>
        <authorList>
            <person name="Roberts W.R."/>
            <person name="Alverson A.J."/>
        </authorList>
    </citation>
    <scope>NUCLEOTIDE SEQUENCE [LARGE SCALE GENOMIC DNA]</scope>
    <source>
        <strain evidence="3 4">AJA010-31</strain>
    </source>
</reference>
<accession>A0ABD3NFJ2</accession>
<dbReference type="InterPro" id="IPR011333">
    <property type="entry name" value="SKP1/BTB/POZ_sf"/>
</dbReference>
<feature type="domain" description="Potassium channel tetramerisation-type BTB" evidence="2">
    <location>
        <begin position="71"/>
        <end position="133"/>
    </location>
</feature>
<evidence type="ECO:0000256" key="1">
    <source>
        <dbReference type="SAM" id="Coils"/>
    </source>
</evidence>
<dbReference type="Gene3D" id="3.30.710.10">
    <property type="entry name" value="Potassium Channel Kv1.1, Chain A"/>
    <property type="match status" value="1"/>
</dbReference>
<comment type="caution">
    <text evidence="3">The sequence shown here is derived from an EMBL/GenBank/DDBJ whole genome shotgun (WGS) entry which is preliminary data.</text>
</comment>
<dbReference type="AlphaFoldDB" id="A0ABD3NFJ2"/>
<feature type="coiled-coil region" evidence="1">
    <location>
        <begin position="26"/>
        <end position="64"/>
    </location>
</feature>